<dbReference type="AlphaFoldDB" id="L7UR76"/>
<dbReference type="KEGG" id="msd:MYSTI_07817"/>
<dbReference type="HOGENOM" id="CLU_141599_0_0_7"/>
<keyword evidence="3" id="KW-1185">Reference proteome</keyword>
<reference evidence="2 3" key="1">
    <citation type="journal article" date="2013" name="Genome Announc.">
        <title>Complete genome sequence of Myxococcus stipitatus strain DSM 14675, a fruiting myxobacterium.</title>
        <authorList>
            <person name="Huntley S."/>
            <person name="Kneip S."/>
            <person name="Treuner-Lange A."/>
            <person name="Sogaard-Andersen L."/>
        </authorList>
    </citation>
    <scope>NUCLEOTIDE SEQUENCE [LARGE SCALE GENOMIC DNA]</scope>
    <source>
        <strain evidence="3">DSM 14675 / JCM 12634 / Mx s8</strain>
    </source>
</reference>
<proteinExistence type="predicted"/>
<sequence length="157" mass="17109">MALPAHHYARAALKAELHVQVEVVEVVLPAVTPGNAWVTGRIARVFKGKPGFLSSRVTFEVPCRRPGDSPPPSGIRWKDTEALEKAAVMEVYLTPHEGRYHVAGYSTVLLEAVTDEPQRTFTEEDGQPPVPPRARIPRWGVLLLIAAGALAAFLVIS</sequence>
<evidence type="ECO:0000313" key="3">
    <source>
        <dbReference type="Proteomes" id="UP000011131"/>
    </source>
</evidence>
<keyword evidence="1" id="KW-0472">Membrane</keyword>
<name>L7UR76_MYXSD</name>
<dbReference type="RefSeq" id="WP_015353342.1">
    <property type="nucleotide sequence ID" value="NC_020126.1"/>
</dbReference>
<keyword evidence="1" id="KW-1133">Transmembrane helix</keyword>
<protein>
    <submittedName>
        <fullName evidence="2">Uncharacterized protein</fullName>
    </submittedName>
</protein>
<organism evidence="2 3">
    <name type="scientific">Myxococcus stipitatus (strain DSM 14675 / JCM 12634 / Mx s8)</name>
    <dbReference type="NCBI Taxonomy" id="1278073"/>
    <lineage>
        <taxon>Bacteria</taxon>
        <taxon>Pseudomonadati</taxon>
        <taxon>Myxococcota</taxon>
        <taxon>Myxococcia</taxon>
        <taxon>Myxococcales</taxon>
        <taxon>Cystobacterineae</taxon>
        <taxon>Myxococcaceae</taxon>
        <taxon>Myxococcus</taxon>
    </lineage>
</organism>
<keyword evidence="1" id="KW-0812">Transmembrane</keyword>
<dbReference type="Proteomes" id="UP000011131">
    <property type="component" value="Chromosome"/>
</dbReference>
<feature type="transmembrane region" description="Helical" evidence="1">
    <location>
        <begin position="139"/>
        <end position="156"/>
    </location>
</feature>
<dbReference type="EMBL" id="CP004025">
    <property type="protein sequence ID" value="AGC49089.1"/>
    <property type="molecule type" value="Genomic_DNA"/>
</dbReference>
<evidence type="ECO:0000313" key="2">
    <source>
        <dbReference type="EMBL" id="AGC49089.1"/>
    </source>
</evidence>
<gene>
    <name evidence="2" type="ordered locus">MYSTI_07817</name>
</gene>
<evidence type="ECO:0000256" key="1">
    <source>
        <dbReference type="SAM" id="Phobius"/>
    </source>
</evidence>
<dbReference type="PATRIC" id="fig|1278073.3.peg.7953"/>
<accession>L7UR76</accession>